<dbReference type="AlphaFoldDB" id="A0A558B9H8"/>
<comment type="caution">
    <text evidence="3">The sequence shown here is derived from an EMBL/GenBank/DDBJ whole genome shotgun (WGS) entry which is preliminary data.</text>
</comment>
<organism evidence="3 4">
    <name type="scientific">Marinobacter vinifirmus</name>
    <dbReference type="NCBI Taxonomy" id="355591"/>
    <lineage>
        <taxon>Bacteria</taxon>
        <taxon>Pseudomonadati</taxon>
        <taxon>Pseudomonadota</taxon>
        <taxon>Gammaproteobacteria</taxon>
        <taxon>Pseudomonadales</taxon>
        <taxon>Marinobacteraceae</taxon>
        <taxon>Marinobacter</taxon>
    </lineage>
</organism>
<accession>A0A558B9H8</accession>
<protein>
    <submittedName>
        <fullName evidence="3">DUF2796 domain-containing protein</fullName>
    </submittedName>
</protein>
<evidence type="ECO:0000313" key="4">
    <source>
        <dbReference type="Proteomes" id="UP000319142"/>
    </source>
</evidence>
<evidence type="ECO:0000313" key="3">
    <source>
        <dbReference type="EMBL" id="TVT33168.1"/>
    </source>
</evidence>
<gene>
    <name evidence="3" type="ORF">FHK81_09880</name>
</gene>
<feature type="region of interest" description="Disordered" evidence="1">
    <location>
        <begin position="107"/>
        <end position="130"/>
    </location>
</feature>
<reference evidence="3 4" key="1">
    <citation type="submission" date="2019-07" db="EMBL/GenBank/DDBJ databases">
        <title>The pathways for chlorine oxyanion respiration interact through the shared metabolite chlorate.</title>
        <authorList>
            <person name="Barnum T.P."/>
            <person name="Cheng Y."/>
            <person name="Hill K.A."/>
            <person name="Lucas L.N."/>
            <person name="Carlson H.K."/>
            <person name="Coates J.D."/>
        </authorList>
    </citation>
    <scope>NUCLEOTIDE SEQUENCE [LARGE SCALE GENOMIC DNA]</scope>
    <source>
        <strain evidence="3">UCB</strain>
    </source>
</reference>
<feature type="compositionally biased region" description="Basic and acidic residues" evidence="1">
    <location>
        <begin position="112"/>
        <end position="130"/>
    </location>
</feature>
<dbReference type="Pfam" id="PF10986">
    <property type="entry name" value="ZrgA"/>
    <property type="match status" value="1"/>
</dbReference>
<dbReference type="InterPro" id="IPR021253">
    <property type="entry name" value="ZrgA-like"/>
</dbReference>
<proteinExistence type="predicted"/>
<evidence type="ECO:0000256" key="1">
    <source>
        <dbReference type="SAM" id="MobiDB-lite"/>
    </source>
</evidence>
<dbReference type="EMBL" id="VMRX01000025">
    <property type="protein sequence ID" value="TVT33168.1"/>
    <property type="molecule type" value="Genomic_DNA"/>
</dbReference>
<sequence>MRKRLPLLASPRLILALGLATITAPAMAQDNPAAHQHGHAELQVAFAGEQIDLLLESPAWNLLGFEHQPRTKEQRQKLDGLREWVATNALINTEGGNCRVTTSELHTGWEGPEAHDDQGHHHGHDQDAHANHSDLEITQSLRCDALPDASAFTAPILDAYPALELLDVQWVSAQGQGGTRLTRSDNRFRSGQ</sequence>
<keyword evidence="2" id="KW-0732">Signal</keyword>
<evidence type="ECO:0000256" key="2">
    <source>
        <dbReference type="SAM" id="SignalP"/>
    </source>
</evidence>
<dbReference type="Proteomes" id="UP000319142">
    <property type="component" value="Unassembled WGS sequence"/>
</dbReference>
<feature type="signal peptide" evidence="2">
    <location>
        <begin position="1"/>
        <end position="28"/>
    </location>
</feature>
<dbReference type="RefSeq" id="WP_273133644.1">
    <property type="nucleotide sequence ID" value="NZ_VMRX01000025.1"/>
</dbReference>
<feature type="chain" id="PRO_5022005286" evidence="2">
    <location>
        <begin position="29"/>
        <end position="192"/>
    </location>
</feature>
<name>A0A558B9H8_9GAMM</name>